<accession>A0ABR3MIH6</accession>
<name>A0ABR3MIH6_9TELE</name>
<evidence type="ECO:0000313" key="2">
    <source>
        <dbReference type="EMBL" id="KAL1264875.1"/>
    </source>
</evidence>
<reference evidence="2 3" key="1">
    <citation type="submission" date="2023-09" db="EMBL/GenBank/DDBJ databases">
        <authorList>
            <person name="Wang M."/>
        </authorList>
    </citation>
    <scope>NUCLEOTIDE SEQUENCE [LARGE SCALE GENOMIC DNA]</scope>
    <source>
        <strain evidence="2">GT-2023</strain>
        <tissue evidence="2">Liver</tissue>
    </source>
</reference>
<feature type="compositionally biased region" description="Basic and acidic residues" evidence="1">
    <location>
        <begin position="34"/>
        <end position="44"/>
    </location>
</feature>
<proteinExistence type="predicted"/>
<sequence length="121" mass="13318">MKPDWTRSAPVVLPLMADVSQRVYELILLQEPRQADKASHSAEKLHHHHRRAKKIRTEPAPVTGPSAAGSAGNVRVCARAPQEEETRECLCSSLPLLLFLTLAFTSQSLTHTHTVLHQGGV</sequence>
<keyword evidence="3" id="KW-1185">Reference proteome</keyword>
<protein>
    <submittedName>
        <fullName evidence="2">Uncharacterized protein</fullName>
    </submittedName>
</protein>
<gene>
    <name evidence="2" type="ORF">QQF64_005230</name>
</gene>
<comment type="caution">
    <text evidence="2">The sequence shown here is derived from an EMBL/GenBank/DDBJ whole genome shotgun (WGS) entry which is preliminary data.</text>
</comment>
<evidence type="ECO:0000313" key="3">
    <source>
        <dbReference type="Proteomes" id="UP001558613"/>
    </source>
</evidence>
<dbReference type="Proteomes" id="UP001558613">
    <property type="component" value="Unassembled WGS sequence"/>
</dbReference>
<dbReference type="EMBL" id="JAYMGO010000012">
    <property type="protein sequence ID" value="KAL1264875.1"/>
    <property type="molecule type" value="Genomic_DNA"/>
</dbReference>
<feature type="region of interest" description="Disordered" evidence="1">
    <location>
        <begin position="34"/>
        <end position="74"/>
    </location>
</feature>
<evidence type="ECO:0000256" key="1">
    <source>
        <dbReference type="SAM" id="MobiDB-lite"/>
    </source>
</evidence>
<organism evidence="2 3">
    <name type="scientific">Cirrhinus molitorella</name>
    <name type="common">mud carp</name>
    <dbReference type="NCBI Taxonomy" id="172907"/>
    <lineage>
        <taxon>Eukaryota</taxon>
        <taxon>Metazoa</taxon>
        <taxon>Chordata</taxon>
        <taxon>Craniata</taxon>
        <taxon>Vertebrata</taxon>
        <taxon>Euteleostomi</taxon>
        <taxon>Actinopterygii</taxon>
        <taxon>Neopterygii</taxon>
        <taxon>Teleostei</taxon>
        <taxon>Ostariophysi</taxon>
        <taxon>Cypriniformes</taxon>
        <taxon>Cyprinidae</taxon>
        <taxon>Labeoninae</taxon>
        <taxon>Labeonini</taxon>
        <taxon>Cirrhinus</taxon>
    </lineage>
</organism>
<feature type="compositionally biased region" description="Basic residues" evidence="1">
    <location>
        <begin position="45"/>
        <end position="54"/>
    </location>
</feature>